<comment type="similarity">
    <text evidence="1">Belongs to the glycosyltransferase 2 family.</text>
</comment>
<feature type="transmembrane region" description="Helical" evidence="4">
    <location>
        <begin position="285"/>
        <end position="308"/>
    </location>
</feature>
<keyword evidence="2" id="KW-0328">Glycosyltransferase</keyword>
<dbReference type="InterPro" id="IPR029044">
    <property type="entry name" value="Nucleotide-diphossugar_trans"/>
</dbReference>
<accession>A0ABP8MU31</accession>
<evidence type="ECO:0000259" key="5">
    <source>
        <dbReference type="Pfam" id="PF00535"/>
    </source>
</evidence>
<protein>
    <submittedName>
        <fullName evidence="6">Glycosyltransferase</fullName>
    </submittedName>
</protein>
<keyword evidence="7" id="KW-1185">Reference proteome</keyword>
<dbReference type="Proteomes" id="UP001501410">
    <property type="component" value="Unassembled WGS sequence"/>
</dbReference>
<comment type="caution">
    <text evidence="6">The sequence shown here is derived from an EMBL/GenBank/DDBJ whole genome shotgun (WGS) entry which is preliminary data.</text>
</comment>
<evidence type="ECO:0000256" key="2">
    <source>
        <dbReference type="ARBA" id="ARBA00022676"/>
    </source>
</evidence>
<keyword evidence="4" id="KW-1133">Transmembrane helix</keyword>
<feature type="domain" description="Glycosyltransferase 2-like" evidence="5">
    <location>
        <begin position="44"/>
        <end position="211"/>
    </location>
</feature>
<dbReference type="RefSeq" id="WP_344826555.1">
    <property type="nucleotide sequence ID" value="NZ_BAABEZ010000022.1"/>
</dbReference>
<dbReference type="Gene3D" id="3.90.550.10">
    <property type="entry name" value="Spore Coat Polysaccharide Biosynthesis Protein SpsA, Chain A"/>
    <property type="match status" value="1"/>
</dbReference>
<keyword evidence="4" id="KW-0812">Transmembrane</keyword>
<dbReference type="InterPro" id="IPR001173">
    <property type="entry name" value="Glyco_trans_2-like"/>
</dbReference>
<name>A0ABP8MU31_9BACT</name>
<reference evidence="7" key="1">
    <citation type="journal article" date="2019" name="Int. J. Syst. Evol. Microbiol.">
        <title>The Global Catalogue of Microorganisms (GCM) 10K type strain sequencing project: providing services to taxonomists for standard genome sequencing and annotation.</title>
        <authorList>
            <consortium name="The Broad Institute Genomics Platform"/>
            <consortium name="The Broad Institute Genome Sequencing Center for Infectious Disease"/>
            <person name="Wu L."/>
            <person name="Ma J."/>
        </authorList>
    </citation>
    <scope>NUCLEOTIDE SEQUENCE [LARGE SCALE GENOMIC DNA]</scope>
    <source>
        <strain evidence="7">JCM 31921</strain>
    </source>
</reference>
<evidence type="ECO:0000256" key="3">
    <source>
        <dbReference type="ARBA" id="ARBA00022679"/>
    </source>
</evidence>
<keyword evidence="4" id="KW-0472">Membrane</keyword>
<feature type="transmembrane region" description="Helical" evidence="4">
    <location>
        <begin position="344"/>
        <end position="365"/>
    </location>
</feature>
<dbReference type="Pfam" id="PF00535">
    <property type="entry name" value="Glycos_transf_2"/>
    <property type="match status" value="1"/>
</dbReference>
<evidence type="ECO:0000313" key="6">
    <source>
        <dbReference type="EMBL" id="GAA4456139.1"/>
    </source>
</evidence>
<dbReference type="PANTHER" id="PTHR43630">
    <property type="entry name" value="POLY-BETA-1,6-N-ACETYL-D-GLUCOSAMINE SYNTHASE"/>
    <property type="match status" value="1"/>
</dbReference>
<sequence length="380" mass="42474">MILTGLFLLLTAAYLLLFVCYLYGWLRTPVATTAAGFVPDESVSVVIAARNEEAVIGACIQSLLALHYPVHLLEIIIVDDDSSDATAAVVSQFARENVRCIRAPRPVASGPGSAFKKIALDAGIHAAKGELIVTSDADCTFPSEWLNQIAFRYRTGHPVMIVAPVRFQNDGSLCERFQEFDFMTMQGITAATRYWNWGVMCNGANLAFSKEAYQSVQGYNGIDHIISGDDYLLMLKMLQHYPDQVCYLKSAGAAVVTQPQPDWKSFIQQRLRWSSKSGRYSDPRMAFILVLVYLFNVSLLLASVGAAFSLFPVRLVLLSFLLKVFVETVFLASVHQVYPLRRSLWYFPLLQPLHIIYITLIGGMSRFGRFEWKGRKAVQS</sequence>
<dbReference type="EMBL" id="BAABEZ010000022">
    <property type="protein sequence ID" value="GAA4456139.1"/>
    <property type="molecule type" value="Genomic_DNA"/>
</dbReference>
<dbReference type="PANTHER" id="PTHR43630:SF1">
    <property type="entry name" value="POLY-BETA-1,6-N-ACETYL-D-GLUCOSAMINE SYNTHASE"/>
    <property type="match status" value="1"/>
</dbReference>
<feature type="transmembrane region" description="Helical" evidence="4">
    <location>
        <begin position="315"/>
        <end position="338"/>
    </location>
</feature>
<keyword evidence="3" id="KW-0808">Transferase</keyword>
<proteinExistence type="inferred from homology"/>
<feature type="transmembrane region" description="Helical" evidence="4">
    <location>
        <begin position="7"/>
        <end position="26"/>
    </location>
</feature>
<dbReference type="SUPFAM" id="SSF53448">
    <property type="entry name" value="Nucleotide-diphospho-sugar transferases"/>
    <property type="match status" value="1"/>
</dbReference>
<organism evidence="6 7">
    <name type="scientific">Rurimicrobium arvi</name>
    <dbReference type="NCBI Taxonomy" id="2049916"/>
    <lineage>
        <taxon>Bacteria</taxon>
        <taxon>Pseudomonadati</taxon>
        <taxon>Bacteroidota</taxon>
        <taxon>Chitinophagia</taxon>
        <taxon>Chitinophagales</taxon>
        <taxon>Chitinophagaceae</taxon>
        <taxon>Rurimicrobium</taxon>
    </lineage>
</organism>
<evidence type="ECO:0000256" key="4">
    <source>
        <dbReference type="SAM" id="Phobius"/>
    </source>
</evidence>
<evidence type="ECO:0000256" key="1">
    <source>
        <dbReference type="ARBA" id="ARBA00006739"/>
    </source>
</evidence>
<evidence type="ECO:0000313" key="7">
    <source>
        <dbReference type="Proteomes" id="UP001501410"/>
    </source>
</evidence>
<gene>
    <name evidence="6" type="ORF">GCM10023092_20960</name>
</gene>